<dbReference type="OrthoDB" id="3697696at2"/>
<proteinExistence type="predicted"/>
<dbReference type="AlphaFoldDB" id="A0A5R9EKA2"/>
<accession>A0A5R9EKA2</accession>
<sequence>MYGVFTTTGSAPAPKATPRAEVTYEVTGSGTVDISYRALGASGADAAVTASGVRLPWKKTVDVPLGKDPVVSIVLDERGGRARCALAIRGKHLQSSTASGEFGRATCTGELPAPE</sequence>
<reference evidence="1 2" key="1">
    <citation type="submission" date="2019-05" db="EMBL/GenBank/DDBJ databases">
        <title>Streptomyces marianii sp. nov., a novel marine actinomycete from southern coast of India.</title>
        <authorList>
            <person name="Iniyan A.M."/>
            <person name="Wink J."/>
            <person name="Ramprasad E."/>
            <person name="Ramana C.V."/>
            <person name="Bunk B."/>
            <person name="Sproer C."/>
            <person name="Joseph F.-J.R.S."/>
            <person name="Vincent S.G.P."/>
        </authorList>
    </citation>
    <scope>NUCLEOTIDE SEQUENCE [LARGE SCALE GENOMIC DNA]</scope>
    <source>
        <strain evidence="1 2">ICN19</strain>
    </source>
</reference>
<organism evidence="1 2">
    <name type="scientific">Streptomyces marianii</name>
    <dbReference type="NCBI Taxonomy" id="1817406"/>
    <lineage>
        <taxon>Bacteria</taxon>
        <taxon>Bacillati</taxon>
        <taxon>Actinomycetota</taxon>
        <taxon>Actinomycetes</taxon>
        <taxon>Kitasatosporales</taxon>
        <taxon>Streptomycetaceae</taxon>
        <taxon>Streptomyces</taxon>
    </lineage>
</organism>
<protein>
    <recommendedName>
        <fullName evidence="3">MmpS family membrane protein</fullName>
    </recommendedName>
</protein>
<evidence type="ECO:0008006" key="3">
    <source>
        <dbReference type="Google" id="ProtNLM"/>
    </source>
</evidence>
<name>A0A5R9EKA2_9ACTN</name>
<gene>
    <name evidence="1" type="ORF">FEF34_14270</name>
</gene>
<dbReference type="Proteomes" id="UP000305921">
    <property type="component" value="Unassembled WGS sequence"/>
</dbReference>
<keyword evidence="2" id="KW-1185">Reference proteome</keyword>
<comment type="caution">
    <text evidence="1">The sequence shown here is derived from an EMBL/GenBank/DDBJ whole genome shotgun (WGS) entry which is preliminary data.</text>
</comment>
<dbReference type="EMBL" id="VAWE01000001">
    <property type="protein sequence ID" value="TLQ48213.1"/>
    <property type="molecule type" value="Genomic_DNA"/>
</dbReference>
<dbReference type="InterPro" id="IPR038468">
    <property type="entry name" value="MmpS_C"/>
</dbReference>
<evidence type="ECO:0000313" key="2">
    <source>
        <dbReference type="Proteomes" id="UP000305921"/>
    </source>
</evidence>
<evidence type="ECO:0000313" key="1">
    <source>
        <dbReference type="EMBL" id="TLQ48213.1"/>
    </source>
</evidence>
<dbReference type="Gene3D" id="2.60.40.2880">
    <property type="entry name" value="MmpS1-5, C-terminal soluble domain"/>
    <property type="match status" value="1"/>
</dbReference>